<evidence type="ECO:0000256" key="2">
    <source>
        <dbReference type="ARBA" id="ARBA00004863"/>
    </source>
</evidence>
<evidence type="ECO:0000313" key="11">
    <source>
        <dbReference type="Proteomes" id="UP000886722"/>
    </source>
</evidence>
<dbReference type="InterPro" id="IPR044878">
    <property type="entry name" value="UbiA_sf"/>
</dbReference>
<feature type="transmembrane region" description="Helical" evidence="9">
    <location>
        <begin position="100"/>
        <end position="119"/>
    </location>
</feature>
<dbReference type="EMBL" id="DVKT01000034">
    <property type="protein sequence ID" value="HIT39248.1"/>
    <property type="molecule type" value="Genomic_DNA"/>
</dbReference>
<keyword evidence="6 9" id="KW-0812">Transmembrane</keyword>
<dbReference type="InterPro" id="IPR026046">
    <property type="entry name" value="UBIAD1"/>
</dbReference>
<dbReference type="Gene3D" id="1.10.357.140">
    <property type="entry name" value="UbiA prenyltransferase"/>
    <property type="match status" value="1"/>
</dbReference>
<dbReference type="PANTHER" id="PTHR13929">
    <property type="entry name" value="1,4-DIHYDROXY-2-NAPHTHOATE OCTAPRENYLTRANSFERASE"/>
    <property type="match status" value="1"/>
</dbReference>
<comment type="pathway">
    <text evidence="2">Quinol/quinone metabolism; menaquinone biosynthesis.</text>
</comment>
<dbReference type="InterPro" id="IPR000537">
    <property type="entry name" value="UbiA_prenyltransferase"/>
</dbReference>
<keyword evidence="3" id="KW-0474">Menaquinone biosynthesis</keyword>
<dbReference type="GO" id="GO:0042371">
    <property type="term" value="P:vitamin K biosynthetic process"/>
    <property type="evidence" value="ECO:0007669"/>
    <property type="project" value="TreeGrafter"/>
</dbReference>
<evidence type="ECO:0000256" key="9">
    <source>
        <dbReference type="SAM" id="Phobius"/>
    </source>
</evidence>
<keyword evidence="4" id="KW-1003">Cell membrane</keyword>
<sequence>MSKIGFWIKNARHISLPQSLLPGFLAIGMSLDYGSFSWGLSLVALCGVACAHLGMNLLDDYYDYRQGSGEKRVKLAAGGVRARVAKYPYLTSGQATVGDLVVAISLFLLLAAVAGSVVIYFRGVVPFYITVVGAILGISYSGKPLRLGYYGYGELLIGLMFGPLLMIGVQYAACGVLDGRIVLVGIAVGLLVTNILYSHSVLDAQADAQMEKLTLARLLKGRNAVLAASAVFNFVPFLLIIAGVSVGMLPAAYLCVLVLLPIAVFLWRSLRRFVDGLPEEIVLKKWFGPMSNFPAYREAGIDWFMYRWLMARNLISFFALILLLVNVVLKIAA</sequence>
<organism evidence="10 11">
    <name type="scientific">Candidatus Caccoplasma intestinavium</name>
    <dbReference type="NCBI Taxonomy" id="2840716"/>
    <lineage>
        <taxon>Bacteria</taxon>
        <taxon>Pseudomonadati</taxon>
        <taxon>Bacteroidota</taxon>
        <taxon>Bacteroidia</taxon>
        <taxon>Bacteroidales</taxon>
        <taxon>Bacteroidaceae</taxon>
        <taxon>Bacteroidaceae incertae sedis</taxon>
        <taxon>Candidatus Caccoplasma</taxon>
    </lineage>
</organism>
<reference evidence="10" key="1">
    <citation type="submission" date="2020-10" db="EMBL/GenBank/DDBJ databases">
        <authorList>
            <person name="Gilroy R."/>
        </authorList>
    </citation>
    <scope>NUCLEOTIDE SEQUENCE</scope>
    <source>
        <strain evidence="10">21143</strain>
    </source>
</reference>
<gene>
    <name evidence="10" type="ORF">IAD06_04335</name>
</gene>
<proteinExistence type="predicted"/>
<keyword evidence="5" id="KW-0808">Transferase</keyword>
<comment type="caution">
    <text evidence="10">The sequence shown here is derived from an EMBL/GenBank/DDBJ whole genome shotgun (WGS) entry which is preliminary data.</text>
</comment>
<dbReference type="Proteomes" id="UP000886722">
    <property type="component" value="Unassembled WGS sequence"/>
</dbReference>
<dbReference type="GO" id="GO:0009234">
    <property type="term" value="P:menaquinone biosynthetic process"/>
    <property type="evidence" value="ECO:0007669"/>
    <property type="project" value="UniProtKB-KW"/>
</dbReference>
<feature type="transmembrane region" description="Helical" evidence="9">
    <location>
        <begin position="149"/>
        <end position="169"/>
    </location>
</feature>
<dbReference type="GO" id="GO:0016020">
    <property type="term" value="C:membrane"/>
    <property type="evidence" value="ECO:0007669"/>
    <property type="project" value="UniProtKB-SubCell"/>
</dbReference>
<dbReference type="GO" id="GO:0004659">
    <property type="term" value="F:prenyltransferase activity"/>
    <property type="evidence" value="ECO:0007669"/>
    <property type="project" value="InterPro"/>
</dbReference>
<name>A0A9D1GE83_9BACT</name>
<evidence type="ECO:0000256" key="5">
    <source>
        <dbReference type="ARBA" id="ARBA00022679"/>
    </source>
</evidence>
<feature type="transmembrane region" description="Helical" evidence="9">
    <location>
        <begin position="181"/>
        <end position="202"/>
    </location>
</feature>
<comment type="subcellular location">
    <subcellularLocation>
        <location evidence="1">Membrane</location>
        <topology evidence="1">Multi-pass membrane protein</topology>
    </subcellularLocation>
</comment>
<feature type="transmembrane region" description="Helical" evidence="9">
    <location>
        <begin position="125"/>
        <end position="142"/>
    </location>
</feature>
<accession>A0A9D1GE83</accession>
<feature type="transmembrane region" description="Helical" evidence="9">
    <location>
        <begin position="223"/>
        <end position="244"/>
    </location>
</feature>
<dbReference type="AlphaFoldDB" id="A0A9D1GE83"/>
<feature type="transmembrane region" description="Helical" evidence="9">
    <location>
        <begin position="38"/>
        <end position="58"/>
    </location>
</feature>
<evidence type="ECO:0000256" key="8">
    <source>
        <dbReference type="ARBA" id="ARBA00023136"/>
    </source>
</evidence>
<feature type="transmembrane region" description="Helical" evidence="9">
    <location>
        <begin position="314"/>
        <end position="332"/>
    </location>
</feature>
<evidence type="ECO:0000256" key="1">
    <source>
        <dbReference type="ARBA" id="ARBA00004141"/>
    </source>
</evidence>
<keyword evidence="8 9" id="KW-0472">Membrane</keyword>
<evidence type="ECO:0000256" key="3">
    <source>
        <dbReference type="ARBA" id="ARBA00022428"/>
    </source>
</evidence>
<keyword evidence="7 9" id="KW-1133">Transmembrane helix</keyword>
<protein>
    <submittedName>
        <fullName evidence="10">Prenyltransferase</fullName>
    </submittedName>
</protein>
<reference evidence="10" key="2">
    <citation type="journal article" date="2021" name="PeerJ">
        <title>Extensive microbial diversity within the chicken gut microbiome revealed by metagenomics and culture.</title>
        <authorList>
            <person name="Gilroy R."/>
            <person name="Ravi A."/>
            <person name="Getino M."/>
            <person name="Pursley I."/>
            <person name="Horton D.L."/>
            <person name="Alikhan N.F."/>
            <person name="Baker D."/>
            <person name="Gharbi K."/>
            <person name="Hall N."/>
            <person name="Watson M."/>
            <person name="Adriaenssens E.M."/>
            <person name="Foster-Nyarko E."/>
            <person name="Jarju S."/>
            <person name="Secka A."/>
            <person name="Antonio M."/>
            <person name="Oren A."/>
            <person name="Chaudhuri R.R."/>
            <person name="La Ragione R."/>
            <person name="Hildebrand F."/>
            <person name="Pallen M.J."/>
        </authorList>
    </citation>
    <scope>NUCLEOTIDE SEQUENCE</scope>
    <source>
        <strain evidence="10">21143</strain>
    </source>
</reference>
<evidence type="ECO:0000313" key="10">
    <source>
        <dbReference type="EMBL" id="HIT39248.1"/>
    </source>
</evidence>
<dbReference type="PIRSF" id="PIRSF005355">
    <property type="entry name" value="UBIAD1"/>
    <property type="match status" value="1"/>
</dbReference>
<evidence type="ECO:0000256" key="7">
    <source>
        <dbReference type="ARBA" id="ARBA00022989"/>
    </source>
</evidence>
<dbReference type="CDD" id="cd13962">
    <property type="entry name" value="PT_UbiA_UBIAD1"/>
    <property type="match status" value="1"/>
</dbReference>
<evidence type="ECO:0000256" key="4">
    <source>
        <dbReference type="ARBA" id="ARBA00022475"/>
    </source>
</evidence>
<dbReference type="PANTHER" id="PTHR13929:SF0">
    <property type="entry name" value="UBIA PRENYLTRANSFERASE DOMAIN-CONTAINING PROTEIN 1"/>
    <property type="match status" value="1"/>
</dbReference>
<feature type="transmembrane region" description="Helical" evidence="9">
    <location>
        <begin position="250"/>
        <end position="267"/>
    </location>
</feature>
<dbReference type="Pfam" id="PF01040">
    <property type="entry name" value="UbiA"/>
    <property type="match status" value="1"/>
</dbReference>
<evidence type="ECO:0000256" key="6">
    <source>
        <dbReference type="ARBA" id="ARBA00022692"/>
    </source>
</evidence>